<dbReference type="Proteomes" id="UP001183607">
    <property type="component" value="Unassembled WGS sequence"/>
</dbReference>
<dbReference type="RefSeq" id="WP_095682069.1">
    <property type="nucleotide sequence ID" value="NZ_JAVRER010000011.1"/>
</dbReference>
<sequence>MAGESETRTGESPALTPIDWEAAARSRSRARRRRVWTALGIAAVLVAGGVTAGVLLSDRQSPSGAYEARVPASFGHYRLAKKDETLWPAGERREVGRGPLDARVSYVPEEGGGDPYLVSVVLAEKGDDLAEAAGETDILSTLLGVEVRPEEAKTFPAGRNGGLLRCARITVAFEPVTRCGWTSSHAAALIQPVTPVGHRPTPAAAAEGARAFLDAFEVYDTGDHHRVTSR</sequence>
<evidence type="ECO:0000256" key="1">
    <source>
        <dbReference type="SAM" id="Phobius"/>
    </source>
</evidence>
<dbReference type="AlphaFoldDB" id="A0ABD5E354"/>
<evidence type="ECO:0008006" key="4">
    <source>
        <dbReference type="Google" id="ProtNLM"/>
    </source>
</evidence>
<reference evidence="3" key="1">
    <citation type="submission" date="2023-07" db="EMBL/GenBank/DDBJ databases">
        <title>30 novel species of actinomycetes from the DSMZ collection.</title>
        <authorList>
            <person name="Nouioui I."/>
        </authorList>
    </citation>
    <scope>NUCLEOTIDE SEQUENCE [LARGE SCALE GENOMIC DNA]</scope>
    <source>
        <strain evidence="3">DSM 41982</strain>
    </source>
</reference>
<evidence type="ECO:0000313" key="2">
    <source>
        <dbReference type="EMBL" id="MDT0415881.1"/>
    </source>
</evidence>
<proteinExistence type="predicted"/>
<keyword evidence="1" id="KW-0812">Transmembrane</keyword>
<organism evidence="2 3">
    <name type="scientific">Streptomyces evansiae</name>
    <dbReference type="NCBI Taxonomy" id="3075535"/>
    <lineage>
        <taxon>Bacteria</taxon>
        <taxon>Bacillati</taxon>
        <taxon>Actinomycetota</taxon>
        <taxon>Actinomycetes</taxon>
        <taxon>Kitasatosporales</taxon>
        <taxon>Streptomycetaceae</taxon>
        <taxon>Streptomyces</taxon>
    </lineage>
</organism>
<protein>
    <recommendedName>
        <fullName evidence="4">Tat pathway signal sequence domain protein</fullName>
    </recommendedName>
</protein>
<comment type="caution">
    <text evidence="2">The sequence shown here is derived from an EMBL/GenBank/DDBJ whole genome shotgun (WGS) entry which is preliminary data.</text>
</comment>
<name>A0ABD5E354_9ACTN</name>
<feature type="transmembrane region" description="Helical" evidence="1">
    <location>
        <begin position="35"/>
        <end position="56"/>
    </location>
</feature>
<keyword evidence="1" id="KW-1133">Transmembrane helix</keyword>
<evidence type="ECO:0000313" key="3">
    <source>
        <dbReference type="Proteomes" id="UP001183607"/>
    </source>
</evidence>
<dbReference type="EMBL" id="JAVRER010000011">
    <property type="protein sequence ID" value="MDT0415881.1"/>
    <property type="molecule type" value="Genomic_DNA"/>
</dbReference>
<accession>A0ABD5E354</accession>
<keyword evidence="1" id="KW-0472">Membrane</keyword>
<gene>
    <name evidence="2" type="ORF">RM574_10305</name>
</gene>